<evidence type="ECO:0000256" key="2">
    <source>
        <dbReference type="PROSITE-ProRule" id="PRU00259"/>
    </source>
</evidence>
<evidence type="ECO:0000256" key="3">
    <source>
        <dbReference type="SAM" id="MobiDB-lite"/>
    </source>
</evidence>
<dbReference type="PANTHER" id="PTHR47451">
    <property type="entry name" value="ARM REPEAT SUPERFAMILY PROTEIN"/>
    <property type="match status" value="1"/>
</dbReference>
<keyword evidence="5" id="KW-1185">Reference proteome</keyword>
<organism evidence="4 5">
    <name type="scientific">Corchorus capsularis</name>
    <name type="common">Jute</name>
    <dbReference type="NCBI Taxonomy" id="210143"/>
    <lineage>
        <taxon>Eukaryota</taxon>
        <taxon>Viridiplantae</taxon>
        <taxon>Streptophyta</taxon>
        <taxon>Embryophyta</taxon>
        <taxon>Tracheophyta</taxon>
        <taxon>Spermatophyta</taxon>
        <taxon>Magnoliopsida</taxon>
        <taxon>eudicotyledons</taxon>
        <taxon>Gunneridae</taxon>
        <taxon>Pentapetalae</taxon>
        <taxon>rosids</taxon>
        <taxon>malvids</taxon>
        <taxon>Malvales</taxon>
        <taxon>Malvaceae</taxon>
        <taxon>Grewioideae</taxon>
        <taxon>Apeibeae</taxon>
        <taxon>Corchorus</taxon>
    </lineage>
</organism>
<keyword evidence="1" id="KW-0677">Repeat</keyword>
<feature type="region of interest" description="Disordered" evidence="3">
    <location>
        <begin position="40"/>
        <end position="66"/>
    </location>
</feature>
<dbReference type="PROSITE" id="PS50176">
    <property type="entry name" value="ARM_REPEAT"/>
    <property type="match status" value="3"/>
</dbReference>
<dbReference type="EMBL" id="AWWV01013671">
    <property type="protein sequence ID" value="OMO60653.1"/>
    <property type="molecule type" value="Genomic_DNA"/>
</dbReference>
<dbReference type="AlphaFoldDB" id="A0A1R3GRD2"/>
<dbReference type="Gramene" id="OMO60653">
    <property type="protein sequence ID" value="OMO60653"/>
    <property type="gene ID" value="CCACVL1_23980"/>
</dbReference>
<dbReference type="SUPFAM" id="SSF48371">
    <property type="entry name" value="ARM repeat"/>
    <property type="match status" value="2"/>
</dbReference>
<accession>A0A1R3GRD2</accession>
<dbReference type="SMART" id="SM00185">
    <property type="entry name" value="ARM"/>
    <property type="match status" value="9"/>
</dbReference>
<dbReference type="PANTHER" id="PTHR47451:SF1">
    <property type="entry name" value="ARM REPEAT SUPERFAMILY PROTEIN"/>
    <property type="match status" value="1"/>
</dbReference>
<protein>
    <submittedName>
        <fullName evidence="4">Armadillo</fullName>
    </submittedName>
</protein>
<comment type="caution">
    <text evidence="4">The sequence shown here is derived from an EMBL/GenBank/DDBJ whole genome shotgun (WGS) entry which is preliminary data.</text>
</comment>
<evidence type="ECO:0000313" key="5">
    <source>
        <dbReference type="Proteomes" id="UP000188268"/>
    </source>
</evidence>
<dbReference type="InterPro" id="IPR011989">
    <property type="entry name" value="ARM-like"/>
</dbReference>
<feature type="region of interest" description="Disordered" evidence="3">
    <location>
        <begin position="838"/>
        <end position="876"/>
    </location>
</feature>
<feature type="repeat" description="ARM" evidence="2">
    <location>
        <begin position="205"/>
        <end position="247"/>
    </location>
</feature>
<evidence type="ECO:0000256" key="1">
    <source>
        <dbReference type="ARBA" id="ARBA00022737"/>
    </source>
</evidence>
<dbReference type="Gene3D" id="1.25.10.10">
    <property type="entry name" value="Leucine-rich Repeat Variant"/>
    <property type="match status" value="3"/>
</dbReference>
<proteinExistence type="predicted"/>
<dbReference type="OrthoDB" id="409644at2759"/>
<dbReference type="STRING" id="210143.A0A1R3GRD2"/>
<gene>
    <name evidence="4" type="ORF">CCACVL1_23980</name>
</gene>
<dbReference type="InterPro" id="IPR016024">
    <property type="entry name" value="ARM-type_fold"/>
</dbReference>
<dbReference type="Pfam" id="PF05804">
    <property type="entry name" value="KAP"/>
    <property type="match status" value="1"/>
</dbReference>
<dbReference type="OMA" id="QSICTLW"/>
<feature type="repeat" description="ARM" evidence="2">
    <location>
        <begin position="759"/>
        <end position="801"/>
    </location>
</feature>
<dbReference type="InterPro" id="IPR000225">
    <property type="entry name" value="Armadillo"/>
</dbReference>
<sequence>MMASTLSTGFNMKLFNPQQEIFTPISSLEAITVIPTRPRRKRNVRGDGNTVDATPQEPAAVSDGEGINISSSTLGDNYVALFVRMLGLDNDPLDREQAIVALWNYSLGGKKFIDAIMQFKGCINLTVNLLKSESSATCEGAAGLLRSISSINVYRDLVAESGAIEEITGLLSRPSLTSEVKEQSLCTLWNLSVDEKLRVKIANSDILPLLINSLDDDDIKLKEAAGGILANLALSHCNHNIMVEAGVIPKLAKLLKTDEEGTEVIQKEARNALLELAKDHYYRILIIEEGLVPVPIVGAAAYESLKPELYSWPTFPDGTEIEQTAKGPSRHGAYELFLGFNVDNNVDIDEAKMKAIVGRTRQKFLARIGAIELDDEKKPLTELPTDQRLTLLPWMDGVARLVLILELDDDVAILRAAESIADSSINEHMRTSFREAGATKHLLRLLDHSSDAVRSAVIHALERLSVSPGVCQVLESEGILHPLISTLKHSKMSESLMEKTLDILARILDPSKEMKSKFYNEPVNDSKNGLDAARSLDTSVGVTGDRPMSVIDSRKELLDSAVITRFIEILRTSPPNLQRKAASIVEFMTIIEPSMETIIRVDISSGLDAVFQQKALKDIEADEGQELDENALELEEAGLAVSAASRLLTKLLDSEQFCQKIDSAHFTKLLRKILKSNIPLQNKDWVAACLVKLSSLSGPNVDFENPINMEVTLYEAIPRLIEQIKSSFSPETQEAAVVELNRIISEGVVDSTRAVASEGGIFPLVKLIEEGSKRAVEAALSILYNLSMDSENHSAIIAAGAVPALKRIVLSQRANWTRALRLLRNLPPKSVALTFATLTNNPSSSSSPQEIKANPKPKTRTRQRRRRQQRKPQAPSIIQIERAIGAGSFRDKDSRHFFITLSISSFSKHVSVFVLDLEEQKRRTVFDGLLPLTAGSKFESEIEKKIRETGEFIGSKTEAAFRSSGKTILLVVLQWFLPIWTLSLLVASGAIKLPFSIPQIDDLIM</sequence>
<dbReference type="Proteomes" id="UP000188268">
    <property type="component" value="Unassembled WGS sequence"/>
</dbReference>
<feature type="repeat" description="ARM" evidence="2">
    <location>
        <begin position="162"/>
        <end position="206"/>
    </location>
</feature>
<reference evidence="4 5" key="1">
    <citation type="submission" date="2013-09" db="EMBL/GenBank/DDBJ databases">
        <title>Corchorus capsularis genome sequencing.</title>
        <authorList>
            <person name="Alam M."/>
            <person name="Haque M.S."/>
            <person name="Islam M.S."/>
            <person name="Emdad E.M."/>
            <person name="Islam M.M."/>
            <person name="Ahmed B."/>
            <person name="Halim A."/>
            <person name="Hossen Q.M.M."/>
            <person name="Hossain M.Z."/>
            <person name="Ahmed R."/>
            <person name="Khan M.M."/>
            <person name="Islam R."/>
            <person name="Rashid M.M."/>
            <person name="Khan S.A."/>
            <person name="Rahman M.S."/>
            <person name="Alam M."/>
        </authorList>
    </citation>
    <scope>NUCLEOTIDE SEQUENCE [LARGE SCALE GENOMIC DNA]</scope>
    <source>
        <strain evidence="5">cv. CVL-1</strain>
        <tissue evidence="4">Whole seedling</tissue>
    </source>
</reference>
<name>A0A1R3GRD2_COCAP</name>
<evidence type="ECO:0000313" key="4">
    <source>
        <dbReference type="EMBL" id="OMO60653.1"/>
    </source>
</evidence>
<feature type="compositionally biased region" description="Basic residues" evidence="3">
    <location>
        <begin position="855"/>
        <end position="870"/>
    </location>
</feature>